<accession>A0A7S3JPQ0</accession>
<dbReference type="GO" id="GO:0005975">
    <property type="term" value="P:carbohydrate metabolic process"/>
    <property type="evidence" value="ECO:0007669"/>
    <property type="project" value="InterPro"/>
</dbReference>
<sequence>MALDIMSFFMIFLSKIIKCQWIPEWNAADVQRKIRKEWTHQQIIKLNEKFNQTLTSPWHSALPFPNDAAKKRYFVHASDLADMWLRDTCALLHPYVLSIWSDNQAAPVAIIPGARRVVEGAALTMAELFSVNPNCSIWSESLVEALLHKKTPVCPARLWPSSGVIGFELDEPLYLLRLIWHLHKAFPTSRILYSNGPMHKFAAHLLRLIQQKKEICGLISTKDRPSDDPTVYPMHIPDNFFAAASLAHLHELASTIWQDEYLATRALELQQAILNGTNVYGVQHHPKFGRVYCYEVTCDGKCLYRDDANLPSLVSIPYLDEGKKLFDKNIYLRTRRMVLSKEGNGLFFTGKYASGVGSESARTGTKIWVMGLMSRGFTATDADELVNILEIIVNTSQGYGIVESFDPNRPTSFSRLWFDWPNALFTELILRCCRDILNTHLSPSTALPSTVLRLRPDLRASQSPTDSQWQICAIKTSKCNLPHVDESDDKQICVRYGNGWDGELILHPTQIPTKARRPPGQGRWTTVILNQRDFPLNCREMLANPVPKLPKSCWISLRLDDCLGARTVDFTSSSSFIHHIDHNTTMQNGISFKKHQHRHHFLRSPH</sequence>
<protein>
    <submittedName>
        <fullName evidence="2">Uncharacterized protein</fullName>
    </submittedName>
</protein>
<feature type="signal peptide" evidence="1">
    <location>
        <begin position="1"/>
        <end position="21"/>
    </location>
</feature>
<dbReference type="AlphaFoldDB" id="A0A7S3JPQ0"/>
<dbReference type="InterPro" id="IPR008928">
    <property type="entry name" value="6-hairpin_glycosidase_sf"/>
</dbReference>
<dbReference type="Gene3D" id="1.50.10.10">
    <property type="match status" value="2"/>
</dbReference>
<dbReference type="EMBL" id="HBIJ01002530">
    <property type="protein sequence ID" value="CAE0360991.1"/>
    <property type="molecule type" value="Transcribed_RNA"/>
</dbReference>
<keyword evidence="1" id="KW-0732">Signal</keyword>
<reference evidence="2" key="1">
    <citation type="submission" date="2021-01" db="EMBL/GenBank/DDBJ databases">
        <authorList>
            <person name="Corre E."/>
            <person name="Pelletier E."/>
            <person name="Niang G."/>
            <person name="Scheremetjew M."/>
            <person name="Finn R."/>
            <person name="Kale V."/>
            <person name="Holt S."/>
            <person name="Cochrane G."/>
            <person name="Meng A."/>
            <person name="Brown T."/>
            <person name="Cohen L."/>
        </authorList>
    </citation>
    <scope>NUCLEOTIDE SEQUENCE</scope>
    <source>
        <strain evidence="2">CCMP1510</strain>
    </source>
</reference>
<gene>
    <name evidence="2" type="ORF">ALAG00032_LOCUS1723</name>
</gene>
<evidence type="ECO:0000313" key="2">
    <source>
        <dbReference type="EMBL" id="CAE0360991.1"/>
    </source>
</evidence>
<dbReference type="PANTHER" id="PTHR31047:SF0">
    <property type="entry name" value="MEIOTICALLY UP-REGULATED GENE 157 PROTEIN"/>
    <property type="match status" value="1"/>
</dbReference>
<dbReference type="InterPro" id="IPR008313">
    <property type="entry name" value="GH125"/>
</dbReference>
<organism evidence="2">
    <name type="scientific">Aureoumbra lagunensis</name>
    <dbReference type="NCBI Taxonomy" id="44058"/>
    <lineage>
        <taxon>Eukaryota</taxon>
        <taxon>Sar</taxon>
        <taxon>Stramenopiles</taxon>
        <taxon>Ochrophyta</taxon>
        <taxon>Pelagophyceae</taxon>
        <taxon>Pelagomonadales</taxon>
        <taxon>Aureoumbra</taxon>
    </lineage>
</organism>
<feature type="chain" id="PRO_5030504475" evidence="1">
    <location>
        <begin position="22"/>
        <end position="606"/>
    </location>
</feature>
<dbReference type="SUPFAM" id="SSF48208">
    <property type="entry name" value="Six-hairpin glycosidases"/>
    <property type="match status" value="1"/>
</dbReference>
<evidence type="ECO:0000256" key="1">
    <source>
        <dbReference type="SAM" id="SignalP"/>
    </source>
</evidence>
<dbReference type="InterPro" id="IPR012341">
    <property type="entry name" value="6hp_glycosidase-like_sf"/>
</dbReference>
<dbReference type="SMART" id="SM01149">
    <property type="entry name" value="DUF1237"/>
    <property type="match status" value="1"/>
</dbReference>
<dbReference type="PANTHER" id="PTHR31047">
    <property type="entry name" value="MEIOTICALLY UP-REGULATED GENE 157 PROTEIN"/>
    <property type="match status" value="1"/>
</dbReference>
<dbReference type="Pfam" id="PF06824">
    <property type="entry name" value="Glyco_hydro_125"/>
    <property type="match status" value="1"/>
</dbReference>
<name>A0A7S3JPQ0_9STRA</name>
<proteinExistence type="predicted"/>